<dbReference type="Gene3D" id="2.120.10.30">
    <property type="entry name" value="TolB, C-terminal domain"/>
    <property type="match status" value="1"/>
</dbReference>
<comment type="catalytic activity">
    <reaction evidence="1">
        <text>a [peptide]-C-terminal (2S)-2-hydroxyglycine = a [peptide]-C-terminal amide + glyoxylate</text>
        <dbReference type="Rhea" id="RHEA:20924"/>
        <dbReference type="Rhea" id="RHEA-COMP:13485"/>
        <dbReference type="Rhea" id="RHEA-COMP:15321"/>
        <dbReference type="ChEBI" id="CHEBI:36655"/>
        <dbReference type="ChEBI" id="CHEBI:137001"/>
        <dbReference type="ChEBI" id="CHEBI:142768"/>
        <dbReference type="EC" id="4.3.2.5"/>
    </reaction>
</comment>
<feature type="disulfide bond" evidence="19">
    <location>
        <begin position="215"/>
        <end position="322"/>
    </location>
</feature>
<dbReference type="AlphaFoldDB" id="A0A3Q1I6Y5"/>
<evidence type="ECO:0000256" key="18">
    <source>
        <dbReference type="PIRSR" id="PIRSR600720-2"/>
    </source>
</evidence>
<dbReference type="PANTHER" id="PTHR10680:SF14">
    <property type="entry name" value="PEPTIDYL-GLYCINE ALPHA-AMIDATING MONOOXYGENASE"/>
    <property type="match status" value="1"/>
</dbReference>
<evidence type="ECO:0000256" key="11">
    <source>
        <dbReference type="ARBA" id="ARBA00023033"/>
    </source>
</evidence>
<protein>
    <recommendedName>
        <fullName evidence="28">Peptidylglycine alpha-amidating monooxygenase</fullName>
    </recommendedName>
</protein>
<evidence type="ECO:0000256" key="12">
    <source>
        <dbReference type="ARBA" id="ARBA00023157"/>
    </source>
</evidence>
<feature type="repeat" description="NHL" evidence="20">
    <location>
        <begin position="608"/>
        <end position="646"/>
    </location>
</feature>
<feature type="binding site" evidence="18">
    <location>
        <position position="94"/>
    </location>
    <ligand>
        <name>Cu(2+)</name>
        <dbReference type="ChEBI" id="CHEBI:29036"/>
        <label>1</label>
        <note>catalytic</note>
    </ligand>
</feature>
<dbReference type="SUPFAM" id="SSF101898">
    <property type="entry name" value="NHL repeat"/>
    <property type="match status" value="1"/>
</dbReference>
<reference evidence="26" key="2">
    <citation type="submission" date="2025-08" db="UniProtKB">
        <authorList>
            <consortium name="Ensembl"/>
        </authorList>
    </citation>
    <scope>IDENTIFICATION</scope>
</reference>
<keyword evidence="13" id="KW-0325">Glycoprotein</keyword>
<feature type="chain" id="PRO_5043523306" description="Peptidylglycine alpha-amidating monooxygenase" evidence="23">
    <location>
        <begin position="21"/>
        <end position="924"/>
    </location>
</feature>
<evidence type="ECO:0008006" key="28">
    <source>
        <dbReference type="Google" id="ProtNLM"/>
    </source>
</evidence>
<dbReference type="GeneTree" id="ENSGT00940000156369"/>
<dbReference type="Pfam" id="PF01082">
    <property type="entry name" value="Cu2_monooxygen"/>
    <property type="match status" value="1"/>
</dbReference>
<feature type="binding site" evidence="18">
    <location>
        <position position="230"/>
    </location>
    <ligand>
        <name>Cu(2+)</name>
        <dbReference type="ChEBI" id="CHEBI:29036"/>
        <label>1</label>
        <note>catalytic</note>
    </ligand>
</feature>
<feature type="disulfide bond" evidence="19">
    <location>
        <begin position="615"/>
        <end position="636"/>
    </location>
</feature>
<dbReference type="GO" id="GO:0005576">
    <property type="term" value="C:extracellular region"/>
    <property type="evidence" value="ECO:0007669"/>
    <property type="project" value="TreeGrafter"/>
</dbReference>
<feature type="compositionally biased region" description="Basic and acidic residues" evidence="21">
    <location>
        <begin position="790"/>
        <end position="802"/>
    </location>
</feature>
<keyword evidence="22" id="KW-0812">Transmembrane</keyword>
<sequence length="924" mass="103198">MMGVLVFCVVVLAFISQGYSSQENGLLDAGGCVSRIKQQHILTNSQNFSMDLRMPGVVPTKSDNYLCMAFPVPTSRDAYIVDFIPHASMDKVHHMLLFGCQTPVSTSNYWDCGSVQGTCVDEASIMYAWARNAPPTKLPKDVGFKVGGNSGMSYFVLQIHYGDITAFRDHHRDCSGLTLQMTSKPQPFIAGIYLLMSVDTVILPGKRVTNADIACDYTSYPIYPFAFRTHTHRLGKVVSGYRIRDGKWSLIGRQSPQLPQAFYPANKEVSVEYGDIVAARCVFTGEGRTSKTYIGGTSADEMCNFYIMYYMDSKHAIPYMNCMETGFKELFQHIPAEANVPITVSPDQMNSMMHMEHSGKRFLLNVKFIFTLTSMREETLDVKICDLYSLISKLLGQSKDIVHIHKYKPSKMQRAKAELVTQIDSLMQNTDLGSPSTTLTFQTREDPVLMRDKVHKFHQLEAMAKPPRSNLPVWTSKNYYHLEQVSAWPQSSLQLGQVSGLALDSDSNLVIFHRGDHRWGADSFNRQARYQQRSLGPIQQSTILVVDPAQGTILKASGRNMFYLPHGITTDKENNYWVTDVALHQVLKVSSDGTDRTLLVLGEAFIPGSDNDHFCQPTDVAVDTETGNIFVSDGYCNARILKFSADGKYLSQWGAGSSDRRRSLPFHIPHSLVFLPNRREVCVADRENGRIQCFVAKTGEFVKEIKKEEFGGEMFAITYSPAGGGLIFAVNGDSLHHSAPPRGFVISYSTKAILDTFSPSTKVNTHRYSRSLLPEHNMSKTAAVPQKQTVDQHPHSKEGVEMEEVKKKIAAKPNREAGVLPAIITTLLLIPLLLVVSVGLFICWRRNSMYYMTITPWLVYNRGLHGKAVGSLNLGNFFASHKGYSRQGFDQLSTEGSDQERNDEDSSDSENEEYSALPPPQSSS</sequence>
<evidence type="ECO:0000256" key="4">
    <source>
        <dbReference type="ARBA" id="ARBA00010263"/>
    </source>
</evidence>
<evidence type="ECO:0000256" key="7">
    <source>
        <dbReference type="ARBA" id="ARBA00022737"/>
    </source>
</evidence>
<evidence type="ECO:0000256" key="6">
    <source>
        <dbReference type="ARBA" id="ARBA00022729"/>
    </source>
</evidence>
<comment type="similarity">
    <text evidence="4">In the N-terminal section; belongs to the copper type II ascorbate-dependent monooxygenase family.</text>
</comment>
<evidence type="ECO:0000256" key="9">
    <source>
        <dbReference type="ARBA" id="ARBA00023002"/>
    </source>
</evidence>
<evidence type="ECO:0000256" key="2">
    <source>
        <dbReference type="ARBA" id="ARBA00004160"/>
    </source>
</evidence>
<feature type="binding site" evidence="18">
    <location>
        <position position="160"/>
    </location>
    <ligand>
        <name>Cu(2+)</name>
        <dbReference type="ChEBI" id="CHEBI:29036"/>
        <label>1</label>
        <note>catalytic</note>
    </ligand>
</feature>
<evidence type="ECO:0000256" key="21">
    <source>
        <dbReference type="SAM" id="MobiDB-lite"/>
    </source>
</evidence>
<feature type="disulfide bond" evidence="19">
    <location>
        <begin position="67"/>
        <end position="112"/>
    </location>
</feature>
<evidence type="ECO:0000256" key="8">
    <source>
        <dbReference type="ARBA" id="ARBA00022833"/>
    </source>
</evidence>
<evidence type="ECO:0000256" key="1">
    <source>
        <dbReference type="ARBA" id="ARBA00000686"/>
    </source>
</evidence>
<keyword evidence="27" id="KW-1185">Reference proteome</keyword>
<feature type="domain" description="Copper type II ascorbate-dependent monooxygenase N-terminal" evidence="24">
    <location>
        <begin position="50"/>
        <end position="165"/>
    </location>
</feature>
<feature type="binding site" evidence="17">
    <location>
        <position position="686"/>
    </location>
    <ligand>
        <name>a protein</name>
        <dbReference type="ChEBI" id="CHEBI:16541"/>
    </ligand>
    <ligandPart>
        <name>C-terminal Xaa-(2S)-2-hydroxyglycine residue</name>
        <dbReference type="ChEBI" id="CHEBI:142768"/>
    </ligandPart>
</feature>
<gene>
    <name evidence="26" type="primary">PAM</name>
</gene>
<feature type="binding site" evidence="17">
    <location>
        <position position="514"/>
    </location>
    <ligand>
        <name>a protein</name>
        <dbReference type="ChEBI" id="CHEBI:16541"/>
    </ligand>
    <ligandPart>
        <name>C-terminal Xaa-(2S)-2-hydroxyglycine residue</name>
        <dbReference type="ChEBI" id="CHEBI:142768"/>
    </ligandPart>
</feature>
<evidence type="ECO:0000313" key="26">
    <source>
        <dbReference type="Ensembl" id="ENSATEP00000013078.3"/>
    </source>
</evidence>
<evidence type="ECO:0000256" key="10">
    <source>
        <dbReference type="ARBA" id="ARBA00023008"/>
    </source>
</evidence>
<keyword evidence="18" id="KW-0106">Calcium</keyword>
<dbReference type="InterPro" id="IPR024548">
    <property type="entry name" value="Cu2_monoox_C"/>
</dbReference>
<dbReference type="PROSITE" id="PS51125">
    <property type="entry name" value="NHL"/>
    <property type="match status" value="2"/>
</dbReference>
<name>A0A3Q1I6Y5_ANATE</name>
<evidence type="ECO:0000256" key="15">
    <source>
        <dbReference type="ARBA" id="ARBA00023268"/>
    </source>
</evidence>
<feature type="binding site" evidence="18">
    <location>
        <position position="93"/>
    </location>
    <ligand>
        <name>Cu(2+)</name>
        <dbReference type="ChEBI" id="CHEBI:29036"/>
        <label>1</label>
        <note>catalytic</note>
    </ligand>
</feature>
<dbReference type="SUPFAM" id="SSF49742">
    <property type="entry name" value="PHM/PNGase F"/>
    <property type="match status" value="2"/>
</dbReference>
<feature type="domain" description="Copper type II ascorbate-dependent monooxygenase C-terminal" evidence="25">
    <location>
        <begin position="189"/>
        <end position="333"/>
    </location>
</feature>
<reference evidence="26" key="1">
    <citation type="submission" date="2021-04" db="EMBL/GenBank/DDBJ databases">
        <authorList>
            <consortium name="Wellcome Sanger Institute Data Sharing"/>
        </authorList>
    </citation>
    <scope>NUCLEOTIDE SEQUENCE [LARGE SCALE GENOMIC DNA]</scope>
</reference>
<keyword evidence="8 18" id="KW-0862">Zinc</keyword>
<comment type="cofactor">
    <cofactor evidence="18">
        <name>Cu(2+)</name>
        <dbReference type="ChEBI" id="CHEBI:29036"/>
    </cofactor>
    <text evidence="18">Binds 2 Cu(2+) ions per subunit.</text>
</comment>
<keyword evidence="12 19" id="KW-1015">Disulfide bond</keyword>
<dbReference type="Ensembl" id="ENSATET00000013294.3">
    <property type="protein sequence ID" value="ENSATEP00000013078.3"/>
    <property type="gene ID" value="ENSATEG00000009142.3"/>
</dbReference>
<evidence type="ECO:0000256" key="5">
    <source>
        <dbReference type="ARBA" id="ARBA00022723"/>
    </source>
</evidence>
<reference evidence="26" key="3">
    <citation type="submission" date="2025-09" db="UniProtKB">
        <authorList>
            <consortium name="Ensembl"/>
        </authorList>
    </citation>
    <scope>IDENTIFICATION</scope>
</reference>
<evidence type="ECO:0000256" key="14">
    <source>
        <dbReference type="ARBA" id="ARBA00023239"/>
    </source>
</evidence>
<dbReference type="InterPro" id="IPR020611">
    <property type="entry name" value="Cu2_ascorb_mOase_CS-1"/>
</dbReference>
<feature type="binding site" evidence="18">
    <location>
        <position position="566"/>
    </location>
    <ligand>
        <name>Zn(2+)</name>
        <dbReference type="ChEBI" id="CHEBI:29105"/>
        <note>catalytic</note>
    </ligand>
</feature>
<dbReference type="GO" id="GO:0030658">
    <property type="term" value="C:transport vesicle membrane"/>
    <property type="evidence" value="ECO:0007669"/>
    <property type="project" value="UniProtKB-SubCell"/>
</dbReference>
<dbReference type="GO" id="GO:0004504">
    <property type="term" value="F:peptidylglycine monooxygenase activity"/>
    <property type="evidence" value="ECO:0007669"/>
    <property type="project" value="UniProtKB-EC"/>
</dbReference>
<dbReference type="Gene3D" id="2.60.120.310">
    <property type="entry name" value="Copper type II, ascorbate-dependent monooxygenase, N-terminal domain"/>
    <property type="match status" value="1"/>
</dbReference>
<evidence type="ECO:0000256" key="22">
    <source>
        <dbReference type="SAM" id="Phobius"/>
    </source>
</evidence>
<dbReference type="FunFam" id="2.60.120.230:FF:000002">
    <property type="entry name" value="Peptidyl-glycine alpha-amidating monooxygenase B"/>
    <property type="match status" value="1"/>
</dbReference>
<dbReference type="InterPro" id="IPR011042">
    <property type="entry name" value="6-blade_b-propeller_TolB-like"/>
</dbReference>
<dbReference type="Proteomes" id="UP000265040">
    <property type="component" value="Chromosome 22"/>
</dbReference>
<feature type="transmembrane region" description="Helical" evidence="22">
    <location>
        <begin position="819"/>
        <end position="844"/>
    </location>
</feature>
<keyword evidence="7" id="KW-0677">Repeat</keyword>
<dbReference type="PRINTS" id="PR00790">
    <property type="entry name" value="PAMONOXGNASE"/>
</dbReference>
<keyword evidence="22" id="KW-0472">Membrane</keyword>
<dbReference type="InterPro" id="IPR000323">
    <property type="entry name" value="Cu2_ascorb_mOase_N"/>
</dbReference>
<keyword evidence="5 18" id="KW-0479">Metal-binding</keyword>
<comment type="subcellular location">
    <subcellularLocation>
        <location evidence="2">Cytoplasmic vesicle</location>
        <location evidence="2">Secretory vesicle membrane</location>
        <topology evidence="2">Single-pass membrane protein</topology>
    </subcellularLocation>
</comment>
<keyword evidence="6 23" id="KW-0732">Signal</keyword>
<keyword evidence="10 18" id="KW-0186">Copper</keyword>
<evidence type="ECO:0000256" key="19">
    <source>
        <dbReference type="PIRSR" id="PIRSR600720-3"/>
    </source>
</evidence>
<comment type="cofactor">
    <cofactor evidence="18">
        <name>Zn(2+)</name>
        <dbReference type="ChEBI" id="CHEBI:29105"/>
    </cofactor>
    <text evidence="18">Binds one Zn(2+) ion per subunit.</text>
</comment>
<dbReference type="InterPro" id="IPR001258">
    <property type="entry name" value="NHL_repeat"/>
</dbReference>
<feature type="compositionally biased region" description="Acidic residues" evidence="21">
    <location>
        <begin position="901"/>
        <end position="913"/>
    </location>
</feature>
<comment type="catalytic activity">
    <reaction evidence="16">
        <text>a [peptide]-C-terminal glycine + 2 L-ascorbate + O2 = a [peptide]-C-terminal (2S)-2-hydroxyglycine + 2 monodehydro-L-ascorbate radical + H2O</text>
        <dbReference type="Rhea" id="RHEA:21452"/>
        <dbReference type="Rhea" id="RHEA-COMP:13486"/>
        <dbReference type="Rhea" id="RHEA-COMP:15321"/>
        <dbReference type="ChEBI" id="CHEBI:15377"/>
        <dbReference type="ChEBI" id="CHEBI:15379"/>
        <dbReference type="ChEBI" id="CHEBI:38290"/>
        <dbReference type="ChEBI" id="CHEBI:59513"/>
        <dbReference type="ChEBI" id="CHEBI:137000"/>
        <dbReference type="ChEBI" id="CHEBI:142768"/>
        <dbReference type="EC" id="1.14.17.3"/>
    </reaction>
</comment>
<feature type="binding site" evidence="18">
    <location>
        <position position="232"/>
    </location>
    <ligand>
        <name>Cu(2+)</name>
        <dbReference type="ChEBI" id="CHEBI:29036"/>
        <label>1</label>
        <note>catalytic</note>
    </ligand>
</feature>
<dbReference type="InterPro" id="IPR000720">
    <property type="entry name" value="PHM/PAL"/>
</dbReference>
<dbReference type="Gene3D" id="2.60.120.230">
    <property type="match status" value="1"/>
</dbReference>
<keyword evidence="22" id="KW-1133">Transmembrane helix</keyword>
<feature type="binding site" evidence="18">
    <location>
        <position position="302"/>
    </location>
    <ligand>
        <name>Cu(2+)</name>
        <dbReference type="ChEBI" id="CHEBI:29036"/>
        <label>1</label>
        <note>catalytic</note>
    </ligand>
</feature>
<feature type="disulfide bond" evidence="19">
    <location>
        <begin position="682"/>
        <end position="693"/>
    </location>
</feature>
<evidence type="ECO:0000256" key="13">
    <source>
        <dbReference type="ARBA" id="ARBA00023180"/>
    </source>
</evidence>
<dbReference type="PROSITE" id="PS00084">
    <property type="entry name" value="CU2_MONOOXYGENASE_1"/>
    <property type="match status" value="1"/>
</dbReference>
<evidence type="ECO:0000256" key="17">
    <source>
        <dbReference type="PIRSR" id="PIRSR600720-1"/>
    </source>
</evidence>
<proteinExistence type="inferred from homology"/>
<evidence type="ECO:0000256" key="3">
    <source>
        <dbReference type="ARBA" id="ARBA00006026"/>
    </source>
</evidence>
<dbReference type="Pfam" id="PF01436">
    <property type="entry name" value="NHL"/>
    <property type="match status" value="2"/>
</dbReference>
<feature type="binding site" evidence="18">
    <location>
        <position position="670"/>
    </location>
    <ligand>
        <name>Zn(2+)</name>
        <dbReference type="ChEBI" id="CHEBI:29105"/>
        <note>catalytic</note>
    </ligand>
</feature>
<keyword evidence="15" id="KW-0511">Multifunctional enzyme</keyword>
<dbReference type="InterPro" id="IPR008977">
    <property type="entry name" value="PHM/PNGase_F_dom_sf"/>
</dbReference>
<dbReference type="GO" id="GO:0006518">
    <property type="term" value="P:peptide metabolic process"/>
    <property type="evidence" value="ECO:0007669"/>
    <property type="project" value="InterPro"/>
</dbReference>
<dbReference type="PANTHER" id="PTHR10680">
    <property type="entry name" value="PEPTIDYL-GLYCINE ALPHA-AMIDATING MONOOXYGENASE"/>
    <property type="match status" value="1"/>
</dbReference>
<evidence type="ECO:0000256" key="16">
    <source>
        <dbReference type="ARBA" id="ARBA00048431"/>
    </source>
</evidence>
<dbReference type="Pfam" id="PF03712">
    <property type="entry name" value="Cu2_monoox_C"/>
    <property type="match status" value="1"/>
</dbReference>
<feature type="disulfide bond" evidence="19">
    <location>
        <begin position="281"/>
        <end position="303"/>
    </location>
</feature>
<evidence type="ECO:0000256" key="20">
    <source>
        <dbReference type="PROSITE-ProRule" id="PRU00504"/>
    </source>
</evidence>
<feature type="signal peptide" evidence="23">
    <location>
        <begin position="1"/>
        <end position="20"/>
    </location>
</feature>
<feature type="disulfide bond" evidence="19">
    <location>
        <begin position="100"/>
        <end position="119"/>
    </location>
</feature>
<keyword evidence="9" id="KW-0560">Oxidoreductase</keyword>
<dbReference type="GO" id="GO:0005507">
    <property type="term" value="F:copper ion binding"/>
    <property type="evidence" value="ECO:0007669"/>
    <property type="project" value="InterPro"/>
</dbReference>
<dbReference type="FunFam" id="2.60.120.310:FF:000001">
    <property type="entry name" value="peptidyl-glycine alpha-amidating monooxygenase isoform X1"/>
    <property type="match status" value="1"/>
</dbReference>
<dbReference type="CDD" id="cd14958">
    <property type="entry name" value="NHL_PAL_like"/>
    <property type="match status" value="1"/>
</dbReference>
<feature type="binding site" evidence="18">
    <location>
        <position position="501"/>
    </location>
    <ligand>
        <name>Ca(2+)</name>
        <dbReference type="ChEBI" id="CHEBI:29108"/>
        <note>structural</note>
    </ligand>
</feature>
<dbReference type="InterPro" id="IPR036939">
    <property type="entry name" value="Cu2_ascorb_mOase_N_sf"/>
</dbReference>
<feature type="region of interest" description="Disordered" evidence="21">
    <location>
        <begin position="888"/>
        <end position="924"/>
    </location>
</feature>
<comment type="similarity">
    <text evidence="3">In the C-terminal section; belongs to the peptidyl-alpha-hydroxyglycine alpha-amidating lyase family.</text>
</comment>
<evidence type="ECO:0000313" key="27">
    <source>
        <dbReference type="Proteomes" id="UP000265040"/>
    </source>
</evidence>
<feature type="repeat" description="NHL" evidence="20">
    <location>
        <begin position="557"/>
        <end position="592"/>
    </location>
</feature>
<dbReference type="InterPro" id="IPR014784">
    <property type="entry name" value="Cu2_ascorb_mOase-like_C"/>
</dbReference>
<keyword evidence="14" id="KW-0456">Lyase</keyword>
<dbReference type="STRING" id="64144.ENSATEP00000013078"/>
<dbReference type="GO" id="GO:0004598">
    <property type="term" value="F:peptidylamidoglycolate lyase activity"/>
    <property type="evidence" value="ECO:0007669"/>
    <property type="project" value="UniProtKB-EC"/>
</dbReference>
<evidence type="ECO:0000259" key="25">
    <source>
        <dbReference type="Pfam" id="PF03712"/>
    </source>
</evidence>
<evidence type="ECO:0000259" key="24">
    <source>
        <dbReference type="Pfam" id="PF01082"/>
    </source>
</evidence>
<feature type="region of interest" description="Disordered" evidence="21">
    <location>
        <begin position="781"/>
        <end position="802"/>
    </location>
</feature>
<organism evidence="26 27">
    <name type="scientific">Anabas testudineus</name>
    <name type="common">Climbing perch</name>
    <name type="synonym">Anthias testudineus</name>
    <dbReference type="NCBI Taxonomy" id="64144"/>
    <lineage>
        <taxon>Eukaryota</taxon>
        <taxon>Metazoa</taxon>
        <taxon>Chordata</taxon>
        <taxon>Craniata</taxon>
        <taxon>Vertebrata</taxon>
        <taxon>Euteleostomi</taxon>
        <taxon>Actinopterygii</taxon>
        <taxon>Neopterygii</taxon>
        <taxon>Teleostei</taxon>
        <taxon>Neoteleostei</taxon>
        <taxon>Acanthomorphata</taxon>
        <taxon>Anabantaria</taxon>
        <taxon>Anabantiformes</taxon>
        <taxon>Anabantoidei</taxon>
        <taxon>Anabantidae</taxon>
        <taxon>Anabas</taxon>
    </lineage>
</organism>
<keyword evidence="11" id="KW-0503">Monooxygenase</keyword>
<evidence type="ECO:0000256" key="23">
    <source>
        <dbReference type="SAM" id="SignalP"/>
    </source>
</evidence>
<accession>A0A3Q1I6Y5</accession>
<feature type="binding site" evidence="17">
    <location>
        <position position="635"/>
    </location>
    <ligand>
        <name>a protein</name>
        <dbReference type="ChEBI" id="CHEBI:16541"/>
    </ligand>
    <ligandPart>
        <name>C-terminal Xaa-(2S)-2-hydroxyglycine residue</name>
        <dbReference type="ChEBI" id="CHEBI:142768"/>
    </ligandPart>
</feature>